<evidence type="ECO:0000313" key="1">
    <source>
        <dbReference type="EMBL" id="PHV70516.1"/>
    </source>
</evidence>
<organism evidence="1 2">
    <name type="scientific">Sporanaerobium hydrogeniformans</name>
    <dbReference type="NCBI Taxonomy" id="3072179"/>
    <lineage>
        <taxon>Bacteria</taxon>
        <taxon>Bacillati</taxon>
        <taxon>Bacillota</taxon>
        <taxon>Clostridia</taxon>
        <taxon>Lachnospirales</taxon>
        <taxon>Lachnospiraceae</taxon>
        <taxon>Sporanaerobium</taxon>
    </lineage>
</organism>
<protein>
    <submittedName>
        <fullName evidence="1">Uncharacterized protein</fullName>
    </submittedName>
</protein>
<keyword evidence="2" id="KW-1185">Reference proteome</keyword>
<accession>A0AC61DBA9</accession>
<sequence length="521" mass="57503">MKEQGLIASTILLTATSLVTRTIGMISIVYISNTIGTEGMGLYQLLMTIYSVGIIVASAGLSVSVSKMIAEEIAKHHFSMISKVMAIALFISALLSITTSFMFFTFTDTIIHLFIADARILWGLKMLSLSIPFISFSSCFKGYFYAVKKAAFPASADILEQFIKLALIMTLVGLWAPKGLSYAYAAVGIGMTIGEMISCSYLLTLYLINRKGVSYPKGKVPFYSTTRKSILFGLIKLILPIALIAYVGSAFISIENILIPMSLRKFGASTEDSLSIYGMLKGMVLPILFFPSAFLTAFSTTLIPEIARANALGHKKRVAYTTNRVIQLTFILSMLIVSIFINYSTEISLIFYKKLEVGQMLKILALIVPFMYIEAVTDGILKGLGIQMCCLRYSIIDSLFRILMIYFLIPIKGISAFIGIMIASNILTSTLNFNKLLDETKIKIKVSNWLIKPSVSATTAGIFSKLLINQIIPTSISLSWHLCLGISLCLMIYIVLLFLVEALTSEDFNWLKKHLSPCKEG</sequence>
<comment type="caution">
    <text evidence="1">The sequence shown here is derived from an EMBL/GenBank/DDBJ whole genome shotgun (WGS) entry which is preliminary data.</text>
</comment>
<evidence type="ECO:0000313" key="2">
    <source>
        <dbReference type="Proteomes" id="UP000224460"/>
    </source>
</evidence>
<dbReference type="EMBL" id="PEDL01000010">
    <property type="protein sequence ID" value="PHV70516.1"/>
    <property type="molecule type" value="Genomic_DNA"/>
</dbReference>
<dbReference type="Proteomes" id="UP000224460">
    <property type="component" value="Unassembled WGS sequence"/>
</dbReference>
<name>A0AC61DBA9_9FIRM</name>
<gene>
    <name evidence="1" type="ORF">CS063_10540</name>
</gene>
<reference evidence="1" key="1">
    <citation type="submission" date="2017-10" db="EMBL/GenBank/DDBJ databases">
        <title>Genome sequence of cellulolytic Lachnospiraceae bacterium XHS1971 isolated from hotspring sediment.</title>
        <authorList>
            <person name="Vasudevan G."/>
            <person name="Joshi A.J."/>
            <person name="Hivarkar S."/>
            <person name="Lanjekar V.B."/>
            <person name="Dhakephalkar P.K."/>
            <person name="Dagar S."/>
        </authorList>
    </citation>
    <scope>NUCLEOTIDE SEQUENCE</scope>
    <source>
        <strain evidence="1">XHS1971</strain>
    </source>
</reference>
<proteinExistence type="predicted"/>